<dbReference type="AlphaFoldDB" id="A0A9P6F5G2"/>
<feature type="compositionally biased region" description="Basic and acidic residues" evidence="1">
    <location>
        <begin position="39"/>
        <end position="55"/>
    </location>
</feature>
<organism evidence="2 3">
    <name type="scientific">Mortierella hygrophila</name>
    <dbReference type="NCBI Taxonomy" id="979708"/>
    <lineage>
        <taxon>Eukaryota</taxon>
        <taxon>Fungi</taxon>
        <taxon>Fungi incertae sedis</taxon>
        <taxon>Mucoromycota</taxon>
        <taxon>Mortierellomycotina</taxon>
        <taxon>Mortierellomycetes</taxon>
        <taxon>Mortierellales</taxon>
        <taxon>Mortierellaceae</taxon>
        <taxon>Mortierella</taxon>
    </lineage>
</organism>
<feature type="compositionally biased region" description="Basic and acidic residues" evidence="1">
    <location>
        <begin position="78"/>
        <end position="91"/>
    </location>
</feature>
<evidence type="ECO:0000256" key="1">
    <source>
        <dbReference type="SAM" id="MobiDB-lite"/>
    </source>
</evidence>
<dbReference type="Proteomes" id="UP000723463">
    <property type="component" value="Unassembled WGS sequence"/>
</dbReference>
<feature type="region of interest" description="Disordered" evidence="1">
    <location>
        <begin position="1"/>
        <end position="59"/>
    </location>
</feature>
<feature type="region of interest" description="Disordered" evidence="1">
    <location>
        <begin position="74"/>
        <end position="107"/>
    </location>
</feature>
<accession>A0A9P6F5G2</accession>
<evidence type="ECO:0000313" key="3">
    <source>
        <dbReference type="Proteomes" id="UP000723463"/>
    </source>
</evidence>
<name>A0A9P6F5G2_9FUNG</name>
<gene>
    <name evidence="2" type="ORF">EC957_001970</name>
</gene>
<dbReference type="EMBL" id="JAAAXW010000139">
    <property type="protein sequence ID" value="KAF9542394.1"/>
    <property type="molecule type" value="Genomic_DNA"/>
</dbReference>
<proteinExistence type="predicted"/>
<comment type="caution">
    <text evidence="2">The sequence shown here is derived from an EMBL/GenBank/DDBJ whole genome shotgun (WGS) entry which is preliminary data.</text>
</comment>
<feature type="compositionally biased region" description="Basic and acidic residues" evidence="1">
    <location>
        <begin position="1"/>
        <end position="12"/>
    </location>
</feature>
<reference evidence="2" key="1">
    <citation type="journal article" date="2020" name="Fungal Divers.">
        <title>Resolving the Mortierellaceae phylogeny through synthesis of multi-gene phylogenetics and phylogenomics.</title>
        <authorList>
            <person name="Vandepol N."/>
            <person name="Liber J."/>
            <person name="Desiro A."/>
            <person name="Na H."/>
            <person name="Kennedy M."/>
            <person name="Barry K."/>
            <person name="Grigoriev I.V."/>
            <person name="Miller A.N."/>
            <person name="O'Donnell K."/>
            <person name="Stajich J.E."/>
            <person name="Bonito G."/>
        </authorList>
    </citation>
    <scope>NUCLEOTIDE SEQUENCE</scope>
    <source>
        <strain evidence="2">NRRL 2591</strain>
    </source>
</reference>
<sequence>MLSRGRGTESAKHPPPGTEGDGNLLGSGHLNDDDDGEDDCRRCSDKDEVKDDKDPFLLGSKELCCGGGIKIVAPPGVEDDRIAEGGEEDVKGSGGCWGSRTDDEDDEDERWLLELGPDAGDSGELMQNTDMDNGWALAALEMTAAVSEEKGDEIS</sequence>
<keyword evidence="3" id="KW-1185">Reference proteome</keyword>
<evidence type="ECO:0000313" key="2">
    <source>
        <dbReference type="EMBL" id="KAF9542394.1"/>
    </source>
</evidence>
<protein>
    <submittedName>
        <fullName evidence="2">Uncharacterized protein</fullName>
    </submittedName>
</protein>